<dbReference type="SUPFAM" id="SSF47226">
    <property type="entry name" value="Histidine-containing phosphotransfer domain, HPT domain"/>
    <property type="match status" value="1"/>
</dbReference>
<dbReference type="Proteomes" id="UP000240638">
    <property type="component" value="Unassembled WGS sequence"/>
</dbReference>
<proteinExistence type="predicted"/>
<dbReference type="RefSeq" id="WP_107154065.1">
    <property type="nucleotide sequence ID" value="NZ_PYUC01000022.1"/>
</dbReference>
<gene>
    <name evidence="1" type="ORF">C9I57_29400</name>
</gene>
<accession>A0A2T3XL07</accession>
<comment type="caution">
    <text evidence="1">The sequence shown here is derived from an EMBL/GenBank/DDBJ whole genome shotgun (WGS) entry which is preliminary data.</text>
</comment>
<dbReference type="AlphaFoldDB" id="A0A2T3XL07"/>
<evidence type="ECO:0000313" key="2">
    <source>
        <dbReference type="Proteomes" id="UP000240638"/>
    </source>
</evidence>
<organism evidence="1 2">
    <name type="scientific">Trinickia symbiotica</name>
    <dbReference type="NCBI Taxonomy" id="863227"/>
    <lineage>
        <taxon>Bacteria</taxon>
        <taxon>Pseudomonadati</taxon>
        <taxon>Pseudomonadota</taxon>
        <taxon>Betaproteobacteria</taxon>
        <taxon>Burkholderiales</taxon>
        <taxon>Burkholderiaceae</taxon>
        <taxon>Trinickia</taxon>
    </lineage>
</organism>
<reference evidence="1 2" key="1">
    <citation type="submission" date="2018-03" db="EMBL/GenBank/DDBJ databases">
        <title>Whole genome analyses suggest that Burkholderia sensu lato contains two further novel genera in the rhizoxinica-symbiotica group Mycetohabitans gen. nov., and Trinickia gen. nov.: implications for the evolution of diazotrophy and nodulation in the Burkholderiaceae.</title>
        <authorList>
            <person name="Estrada De Los Santos P."/>
            <person name="Palmer M."/>
            <person name="Chavez-Ramirez B."/>
            <person name="Steenkamp E.T."/>
            <person name="Hirsch A.M."/>
            <person name="Manyaka P."/>
            <person name="Maluk M."/>
            <person name="Lafos M."/>
            <person name="Crook M."/>
            <person name="Gross E."/>
            <person name="Simon M.F."/>
            <person name="Bueno Dos Reis Junior F."/>
            <person name="Poole P.S."/>
            <person name="Venter S.N."/>
            <person name="James E.K."/>
        </authorList>
    </citation>
    <scope>NUCLEOTIDE SEQUENCE [LARGE SCALE GENOMIC DNA]</scope>
    <source>
        <strain evidence="1 2">JPY-366</strain>
    </source>
</reference>
<evidence type="ECO:0000313" key="1">
    <source>
        <dbReference type="EMBL" id="PTB17192.1"/>
    </source>
</evidence>
<sequence length="136" mass="14770">MTMPPNRIDQAPHAAIRFDLSELLPLYERADLRALIVRALAEFDDTKRVFDTHLAAGAYANAASALHRMKGTASFFRGAEEAIAVLHDAERALRFCDANVLPSILPRARSILAALSAALAGALAHLDGPWPSEARR</sequence>
<dbReference type="InterPro" id="IPR036641">
    <property type="entry name" value="HPT_dom_sf"/>
</dbReference>
<evidence type="ECO:0008006" key="3">
    <source>
        <dbReference type="Google" id="ProtNLM"/>
    </source>
</evidence>
<dbReference type="EMBL" id="PYUC01000022">
    <property type="protein sequence ID" value="PTB17192.1"/>
    <property type="molecule type" value="Genomic_DNA"/>
</dbReference>
<protein>
    <recommendedName>
        <fullName evidence="3">Hpt domain-containing protein</fullName>
    </recommendedName>
</protein>
<name>A0A2T3XL07_9BURK</name>
<dbReference type="GO" id="GO:0000160">
    <property type="term" value="P:phosphorelay signal transduction system"/>
    <property type="evidence" value="ECO:0007669"/>
    <property type="project" value="InterPro"/>
</dbReference>